<evidence type="ECO:0000256" key="1">
    <source>
        <dbReference type="SAM" id="MobiDB-lite"/>
    </source>
</evidence>
<accession>A0ABN2X4D1</accession>
<name>A0ABN2X4D1_9MICO</name>
<dbReference type="EMBL" id="BAAAPZ010000017">
    <property type="protein sequence ID" value="GAA2102995.1"/>
    <property type="molecule type" value="Genomic_DNA"/>
</dbReference>
<dbReference type="InterPro" id="IPR009839">
    <property type="entry name" value="SseB_N"/>
</dbReference>
<dbReference type="Proteomes" id="UP001500984">
    <property type="component" value="Unassembled WGS sequence"/>
</dbReference>
<protein>
    <recommendedName>
        <fullName evidence="2">SseB protein N-terminal domain-containing protein</fullName>
    </recommendedName>
</protein>
<feature type="domain" description="SseB protein N-terminal" evidence="2">
    <location>
        <begin position="46"/>
        <end position="169"/>
    </location>
</feature>
<dbReference type="Pfam" id="PF07179">
    <property type="entry name" value="SseB"/>
    <property type="match status" value="1"/>
</dbReference>
<organism evidence="3 4">
    <name type="scientific">Brevibacterium salitolerans</name>
    <dbReference type="NCBI Taxonomy" id="1403566"/>
    <lineage>
        <taxon>Bacteria</taxon>
        <taxon>Bacillati</taxon>
        <taxon>Actinomycetota</taxon>
        <taxon>Actinomycetes</taxon>
        <taxon>Micrococcales</taxon>
        <taxon>Brevibacteriaceae</taxon>
        <taxon>Brevibacterium</taxon>
    </lineage>
</organism>
<evidence type="ECO:0000259" key="2">
    <source>
        <dbReference type="Pfam" id="PF07179"/>
    </source>
</evidence>
<sequence>MPEIPAHLRGALGGPADSAGVPWGGRELHSNPFAGDTGEADEGLLTALAAAAASPLQPQLHAGVVRGLAGVRLYAPVLPIVTESSVDERGLMHDNASDMAMVRLQSADGREATPAFTDIPALTAWHPRARPVPIEAERLGAAAVEEGAQLVVLDPGRPHSFLLRRPALWSFLKQEPWQPAWADAEVAGALRAVAAGRDWIAGIGMGPGSQTVHVQGPEVRIEIRVSVRPEKQELEELQAALAAHALLADRVDSLSLGLVRA</sequence>
<evidence type="ECO:0000313" key="4">
    <source>
        <dbReference type="Proteomes" id="UP001500984"/>
    </source>
</evidence>
<evidence type="ECO:0000313" key="3">
    <source>
        <dbReference type="EMBL" id="GAA2102995.1"/>
    </source>
</evidence>
<gene>
    <name evidence="3" type="ORF">GCM10009823_26650</name>
</gene>
<comment type="caution">
    <text evidence="3">The sequence shown here is derived from an EMBL/GenBank/DDBJ whole genome shotgun (WGS) entry which is preliminary data.</text>
</comment>
<proteinExistence type="predicted"/>
<keyword evidence="4" id="KW-1185">Reference proteome</keyword>
<feature type="region of interest" description="Disordered" evidence="1">
    <location>
        <begin position="1"/>
        <end position="37"/>
    </location>
</feature>
<reference evidence="3 4" key="1">
    <citation type="journal article" date="2019" name="Int. J. Syst. Evol. Microbiol.">
        <title>The Global Catalogue of Microorganisms (GCM) 10K type strain sequencing project: providing services to taxonomists for standard genome sequencing and annotation.</title>
        <authorList>
            <consortium name="The Broad Institute Genomics Platform"/>
            <consortium name="The Broad Institute Genome Sequencing Center for Infectious Disease"/>
            <person name="Wu L."/>
            <person name="Ma J."/>
        </authorList>
    </citation>
    <scope>NUCLEOTIDE SEQUENCE [LARGE SCALE GENOMIC DNA]</scope>
    <source>
        <strain evidence="3 4">JCM 15900</strain>
    </source>
</reference>